<dbReference type="SUPFAM" id="SSF117143">
    <property type="entry name" value="Flagellar hook protein flgE"/>
    <property type="match status" value="1"/>
</dbReference>
<dbReference type="GO" id="GO:0071978">
    <property type="term" value="P:bacterial-type flagellum-dependent swarming motility"/>
    <property type="evidence" value="ECO:0007669"/>
    <property type="project" value="TreeGrafter"/>
</dbReference>
<keyword evidence="7" id="KW-0966">Cell projection</keyword>
<keyword evidence="2" id="KW-0975">Bacterial flagellum</keyword>
<dbReference type="PANTHER" id="PTHR30435">
    <property type="entry name" value="FLAGELLAR PROTEIN"/>
    <property type="match status" value="1"/>
</dbReference>
<evidence type="ECO:0000313" key="7">
    <source>
        <dbReference type="EMBL" id="RGE70177.1"/>
    </source>
</evidence>
<dbReference type="EMBL" id="CZBE01000006">
    <property type="protein sequence ID" value="CUP52242.1"/>
    <property type="molecule type" value="Genomic_DNA"/>
</dbReference>
<dbReference type="PANTHER" id="PTHR30435:SF19">
    <property type="entry name" value="FLAGELLAR BASAL-BODY ROD PROTEIN FLGG"/>
    <property type="match status" value="1"/>
</dbReference>
<dbReference type="InterPro" id="IPR037925">
    <property type="entry name" value="FlgE/F/G-like"/>
</dbReference>
<comment type="subcellular location">
    <subcellularLocation>
        <location evidence="2">Bacterial flagellum basal body</location>
    </subcellularLocation>
</comment>
<dbReference type="InterPro" id="IPR020013">
    <property type="entry name" value="Flagellar_FlgE/F/G"/>
</dbReference>
<dbReference type="InterPro" id="IPR010930">
    <property type="entry name" value="Flg_bb/hook_C_dom"/>
</dbReference>
<evidence type="ECO:0000313" key="9">
    <source>
        <dbReference type="Proteomes" id="UP000260828"/>
    </source>
</evidence>
<organism evidence="6 8">
    <name type="scientific">Anaerotruncus colihominis</name>
    <dbReference type="NCBI Taxonomy" id="169435"/>
    <lineage>
        <taxon>Bacteria</taxon>
        <taxon>Bacillati</taxon>
        <taxon>Bacillota</taxon>
        <taxon>Clostridia</taxon>
        <taxon>Eubacteriales</taxon>
        <taxon>Oscillospiraceae</taxon>
        <taxon>Anaerotruncus</taxon>
    </lineage>
</organism>
<evidence type="ECO:0000313" key="6">
    <source>
        <dbReference type="EMBL" id="CUP52242.1"/>
    </source>
</evidence>
<proteinExistence type="inferred from homology"/>
<dbReference type="PROSITE" id="PS00588">
    <property type="entry name" value="FLAGELLA_BB_ROD"/>
    <property type="match status" value="1"/>
</dbReference>
<evidence type="ECO:0000256" key="2">
    <source>
        <dbReference type="RuleBase" id="RU362116"/>
    </source>
</evidence>
<dbReference type="RefSeq" id="WP_006874834.1">
    <property type="nucleotide sequence ID" value="NZ_CABIWA010000003.1"/>
</dbReference>
<evidence type="ECO:0000259" key="5">
    <source>
        <dbReference type="Pfam" id="PF22692"/>
    </source>
</evidence>
<evidence type="ECO:0000259" key="4">
    <source>
        <dbReference type="Pfam" id="PF06429"/>
    </source>
</evidence>
<reference evidence="6 8" key="1">
    <citation type="submission" date="2015-09" db="EMBL/GenBank/DDBJ databases">
        <authorList>
            <consortium name="Pathogen Informatics"/>
        </authorList>
    </citation>
    <scope>NUCLEOTIDE SEQUENCE [LARGE SCALE GENOMIC DNA]</scope>
    <source>
        <strain evidence="6 8">2789STDY5834939</strain>
    </source>
</reference>
<dbReference type="GO" id="GO:0009425">
    <property type="term" value="C:bacterial-type flagellum basal body"/>
    <property type="evidence" value="ECO:0007669"/>
    <property type="project" value="UniProtKB-SubCell"/>
</dbReference>
<dbReference type="InterPro" id="IPR019776">
    <property type="entry name" value="Flagellar_basal_body_rod_CS"/>
</dbReference>
<evidence type="ECO:0000259" key="3">
    <source>
        <dbReference type="Pfam" id="PF00460"/>
    </source>
</evidence>
<name>A0A174NU05_9FIRM</name>
<gene>
    <name evidence="6" type="primary">flgG_3</name>
    <name evidence="7" type="ORF">DXC40_03755</name>
    <name evidence="6" type="ORF">ERS852551_01057</name>
</gene>
<dbReference type="Pfam" id="PF22692">
    <property type="entry name" value="LlgE_F_G_D1"/>
    <property type="match status" value="1"/>
</dbReference>
<evidence type="ECO:0000313" key="8">
    <source>
        <dbReference type="Proteomes" id="UP000095765"/>
    </source>
</evidence>
<dbReference type="EMBL" id="QVME01000001">
    <property type="protein sequence ID" value="RGE70177.1"/>
    <property type="molecule type" value="Genomic_DNA"/>
</dbReference>
<comment type="similarity">
    <text evidence="1 2">Belongs to the flagella basal body rod proteins family.</text>
</comment>
<sequence>MNIAFYNGVSGLVAYQQEMDLVSNNVANVNTVGYKPSRASFSDLLYTQMWTNTDALVNAGGDAGAQDTADENGVGGMTDADGIHMQGHGVRLAYSDLVFRQGNLLQTEHPLDMAIKGDGFFAVERANGTTEYTRNGAFDISIEGKSGYLVTSDGSYVLDASGKRIKLDRGDDDQFDLTNLQDEVGVYIFPNPYGLEPNTGGFRETPISGTPTVIKASSRASRPYTIVTGMLEQSAVDLSEEMANIIVSQRAFQFSAKMVQTADEIEDTVNNLR</sequence>
<keyword evidence="7" id="KW-0969">Cilium</keyword>
<dbReference type="OrthoDB" id="9804559at2"/>
<accession>A0A174NU05</accession>
<protein>
    <submittedName>
        <fullName evidence="6">Distal rod protein</fullName>
    </submittedName>
    <submittedName>
        <fullName evidence="7">Flagellar hook-basal body protein</fullName>
    </submittedName>
</protein>
<dbReference type="InterPro" id="IPR053967">
    <property type="entry name" value="LlgE_F_G-like_D1"/>
</dbReference>
<dbReference type="AlphaFoldDB" id="A0A174NU05"/>
<feature type="domain" description="Flagellar basal body rod protein N-terminal" evidence="3">
    <location>
        <begin position="5"/>
        <end position="35"/>
    </location>
</feature>
<dbReference type="Pfam" id="PF06429">
    <property type="entry name" value="Flg_bbr_C"/>
    <property type="match status" value="1"/>
</dbReference>
<evidence type="ECO:0000256" key="1">
    <source>
        <dbReference type="ARBA" id="ARBA00009677"/>
    </source>
</evidence>
<feature type="domain" description="Flagellar basal-body/hook protein C-terminal" evidence="4">
    <location>
        <begin position="228"/>
        <end position="272"/>
    </location>
</feature>
<feature type="domain" description="Flagellar hook protein FlgE/F/G-like D1" evidence="5">
    <location>
        <begin position="114"/>
        <end position="167"/>
    </location>
</feature>
<dbReference type="Pfam" id="PF00460">
    <property type="entry name" value="Flg_bb_rod"/>
    <property type="match status" value="1"/>
</dbReference>
<dbReference type="NCBIfam" id="TIGR03506">
    <property type="entry name" value="FlgEFG_subfam"/>
    <property type="match status" value="1"/>
</dbReference>
<keyword evidence="7" id="KW-0282">Flagellum</keyword>
<dbReference type="GeneID" id="72465061"/>
<dbReference type="Proteomes" id="UP000260828">
    <property type="component" value="Unassembled WGS sequence"/>
</dbReference>
<dbReference type="InterPro" id="IPR001444">
    <property type="entry name" value="Flag_bb_rod_N"/>
</dbReference>
<dbReference type="Proteomes" id="UP000095765">
    <property type="component" value="Unassembled WGS sequence"/>
</dbReference>
<reference evidence="7 9" key="2">
    <citation type="submission" date="2018-08" db="EMBL/GenBank/DDBJ databases">
        <title>A genome reference for cultivated species of the human gut microbiota.</title>
        <authorList>
            <person name="Zou Y."/>
            <person name="Xue W."/>
            <person name="Luo G."/>
        </authorList>
    </citation>
    <scope>NUCLEOTIDE SEQUENCE [LARGE SCALE GENOMIC DNA]</scope>
    <source>
        <strain evidence="7 9">TF05-12AC</strain>
    </source>
</reference>